<feature type="transmembrane region" description="Helical" evidence="1">
    <location>
        <begin position="41"/>
        <end position="65"/>
    </location>
</feature>
<evidence type="ECO:0000256" key="1">
    <source>
        <dbReference type="SAM" id="Phobius"/>
    </source>
</evidence>
<accession>L8IIT6</accession>
<dbReference type="EMBL" id="JH881325">
    <property type="protein sequence ID" value="ELR55002.1"/>
    <property type="molecule type" value="Genomic_DNA"/>
</dbReference>
<proteinExistence type="predicted"/>
<evidence type="ECO:0000313" key="2">
    <source>
        <dbReference type="EMBL" id="ELR55002.1"/>
    </source>
</evidence>
<sequence>FSFFSVILMLYLFILKWWGLTPADLKLWCISNSSVFSCNMVTFLCFLGAFSASLVALFLGLMMLFRVYNIV</sequence>
<feature type="non-terminal residue" evidence="2">
    <location>
        <position position="1"/>
    </location>
</feature>
<name>L8IIT6_9CETA</name>
<feature type="transmembrane region" description="Helical" evidence="1">
    <location>
        <begin position="6"/>
        <end position="29"/>
    </location>
</feature>
<reference evidence="2 3" key="1">
    <citation type="journal article" date="2012" name="Nat. Genet.">
        <title>The yak genome and adaptation to life at high altitude.</title>
        <authorList>
            <person name="Qiu Q."/>
            <person name="Zhang G."/>
            <person name="Ma T."/>
            <person name="Qian W."/>
            <person name="Wang J."/>
            <person name="Ye Z."/>
            <person name="Cao C."/>
            <person name="Hu Q."/>
            <person name="Kim J."/>
            <person name="Larkin D.M."/>
            <person name="Auvil L."/>
            <person name="Capitanu B."/>
            <person name="Ma J."/>
            <person name="Lewin H.A."/>
            <person name="Qian X."/>
            <person name="Lang Y."/>
            <person name="Zhou R."/>
            <person name="Wang L."/>
            <person name="Wang K."/>
            <person name="Xia J."/>
            <person name="Liao S."/>
            <person name="Pan S."/>
            <person name="Lu X."/>
            <person name="Hou H."/>
            <person name="Wang Y."/>
            <person name="Zang X."/>
            <person name="Yin Y."/>
            <person name="Ma H."/>
            <person name="Zhang J."/>
            <person name="Wang Z."/>
            <person name="Zhang Y."/>
            <person name="Zhang D."/>
            <person name="Yonezawa T."/>
            <person name="Hasegawa M."/>
            <person name="Zhong Y."/>
            <person name="Liu W."/>
            <person name="Zhang Y."/>
            <person name="Huang Z."/>
            <person name="Zhang S."/>
            <person name="Long R."/>
            <person name="Yang H."/>
            <person name="Wang J."/>
            <person name="Lenstra J.A."/>
            <person name="Cooper D.N."/>
            <person name="Wu Y."/>
            <person name="Wang J."/>
            <person name="Shi P."/>
            <person name="Wang J."/>
            <person name="Liu J."/>
        </authorList>
    </citation>
    <scope>NUCLEOTIDE SEQUENCE [LARGE SCALE GENOMIC DNA]</scope>
    <source>
        <strain evidence="3">yakQH1</strain>
    </source>
</reference>
<gene>
    <name evidence="2" type="ORF">M91_10859</name>
</gene>
<protein>
    <submittedName>
        <fullName evidence="2">Uncharacterized protein</fullName>
    </submittedName>
</protein>
<keyword evidence="1" id="KW-1133">Transmembrane helix</keyword>
<evidence type="ECO:0000313" key="3">
    <source>
        <dbReference type="Proteomes" id="UP000011080"/>
    </source>
</evidence>
<dbReference type="Proteomes" id="UP000011080">
    <property type="component" value="Unassembled WGS sequence"/>
</dbReference>
<keyword evidence="1" id="KW-0812">Transmembrane</keyword>
<feature type="non-terminal residue" evidence="2">
    <location>
        <position position="71"/>
    </location>
</feature>
<keyword evidence="1" id="KW-0472">Membrane</keyword>
<dbReference type="AlphaFoldDB" id="L8IIT6"/>
<organism evidence="2 3">
    <name type="scientific">Bos mutus</name>
    <name type="common">wild yak</name>
    <dbReference type="NCBI Taxonomy" id="72004"/>
    <lineage>
        <taxon>Eukaryota</taxon>
        <taxon>Metazoa</taxon>
        <taxon>Chordata</taxon>
        <taxon>Craniata</taxon>
        <taxon>Vertebrata</taxon>
        <taxon>Euteleostomi</taxon>
        <taxon>Mammalia</taxon>
        <taxon>Eutheria</taxon>
        <taxon>Laurasiatheria</taxon>
        <taxon>Artiodactyla</taxon>
        <taxon>Ruminantia</taxon>
        <taxon>Pecora</taxon>
        <taxon>Bovidae</taxon>
        <taxon>Bovinae</taxon>
        <taxon>Bos</taxon>
    </lineage>
</organism>